<feature type="domain" description="Zinc finger CHC2-type" evidence="4">
    <location>
        <begin position="6"/>
        <end position="99"/>
    </location>
</feature>
<gene>
    <name evidence="5" type="ORF">JIN87_04355</name>
</gene>
<dbReference type="InterPro" id="IPR002694">
    <property type="entry name" value="Znf_CHC2"/>
</dbReference>
<reference evidence="5" key="1">
    <citation type="submission" date="2021-01" db="EMBL/GenBank/DDBJ databases">
        <title>Modified the classification status of verrucomicrobia.</title>
        <authorList>
            <person name="Feng X."/>
        </authorList>
    </citation>
    <scope>NUCLEOTIDE SEQUENCE</scope>
    <source>
        <strain evidence="5">KCTC 13126</strain>
    </source>
</reference>
<dbReference type="PANTHER" id="PTHR30313">
    <property type="entry name" value="DNA PRIMASE"/>
    <property type="match status" value="1"/>
</dbReference>
<dbReference type="GO" id="GO:0006269">
    <property type="term" value="P:DNA replication, synthesis of primer"/>
    <property type="evidence" value="ECO:0007669"/>
    <property type="project" value="TreeGrafter"/>
</dbReference>
<keyword evidence="2" id="KW-0863">Zinc-finger</keyword>
<dbReference type="Gene3D" id="3.90.580.10">
    <property type="entry name" value="Zinc finger, CHC2-type domain"/>
    <property type="match status" value="1"/>
</dbReference>
<organism evidence="5 6">
    <name type="scientific">Pelagicoccus mobilis</name>
    <dbReference type="NCBI Taxonomy" id="415221"/>
    <lineage>
        <taxon>Bacteria</taxon>
        <taxon>Pseudomonadati</taxon>
        <taxon>Verrucomicrobiota</taxon>
        <taxon>Opitutia</taxon>
        <taxon>Puniceicoccales</taxon>
        <taxon>Pelagicoccaceae</taxon>
        <taxon>Pelagicoccus</taxon>
    </lineage>
</organism>
<evidence type="ECO:0000256" key="3">
    <source>
        <dbReference type="ARBA" id="ARBA00022833"/>
    </source>
</evidence>
<dbReference type="Pfam" id="PF01807">
    <property type="entry name" value="Zn_ribbon_DnaG"/>
    <property type="match status" value="1"/>
</dbReference>
<evidence type="ECO:0000313" key="5">
    <source>
        <dbReference type="EMBL" id="MBK1876086.1"/>
    </source>
</evidence>
<evidence type="ECO:0000313" key="6">
    <source>
        <dbReference type="Proteomes" id="UP000617628"/>
    </source>
</evidence>
<evidence type="ECO:0000256" key="2">
    <source>
        <dbReference type="ARBA" id="ARBA00022771"/>
    </source>
</evidence>
<dbReference type="Proteomes" id="UP000617628">
    <property type="component" value="Unassembled WGS sequence"/>
</dbReference>
<dbReference type="GO" id="GO:0003677">
    <property type="term" value="F:DNA binding"/>
    <property type="evidence" value="ECO:0007669"/>
    <property type="project" value="InterPro"/>
</dbReference>
<keyword evidence="1" id="KW-0479">Metal-binding</keyword>
<dbReference type="RefSeq" id="WP_200354303.1">
    <property type="nucleotide sequence ID" value="NZ_JAENIL010000006.1"/>
</dbReference>
<protein>
    <recommendedName>
        <fullName evidence="4">Zinc finger CHC2-type domain-containing protein</fullName>
    </recommendedName>
</protein>
<evidence type="ECO:0000256" key="1">
    <source>
        <dbReference type="ARBA" id="ARBA00022723"/>
    </source>
</evidence>
<proteinExistence type="predicted"/>
<name>A0A934RTH0_9BACT</name>
<comment type="caution">
    <text evidence="5">The sequence shown here is derived from an EMBL/GenBank/DDBJ whole genome shotgun (WGS) entry which is preliminary data.</text>
</comment>
<dbReference type="EMBL" id="JAENIL010000006">
    <property type="protein sequence ID" value="MBK1876086.1"/>
    <property type="molecule type" value="Genomic_DNA"/>
</dbReference>
<dbReference type="PANTHER" id="PTHR30313:SF2">
    <property type="entry name" value="DNA PRIMASE"/>
    <property type="match status" value="1"/>
</dbReference>
<keyword evidence="3" id="KW-0862">Zinc</keyword>
<dbReference type="GO" id="GO:0003899">
    <property type="term" value="F:DNA-directed RNA polymerase activity"/>
    <property type="evidence" value="ECO:0007669"/>
    <property type="project" value="InterPro"/>
</dbReference>
<dbReference type="SUPFAM" id="SSF57783">
    <property type="entry name" value="Zinc beta-ribbon"/>
    <property type="match status" value="1"/>
</dbReference>
<dbReference type="InterPro" id="IPR050219">
    <property type="entry name" value="DnaG_primase"/>
</dbReference>
<sequence>MGYIPTPAIESLKQMVPIATVIGQHVELREDGKDVFVGESPFPAKNKGKIRVHNERAKFRCESTGIRGDAIDYLRRARRMGFVQAVEELARIGKQDLQYLIDKYSEQESLPFDDENE</sequence>
<dbReference type="GO" id="GO:0008270">
    <property type="term" value="F:zinc ion binding"/>
    <property type="evidence" value="ECO:0007669"/>
    <property type="project" value="UniProtKB-KW"/>
</dbReference>
<keyword evidence="6" id="KW-1185">Reference proteome</keyword>
<evidence type="ECO:0000259" key="4">
    <source>
        <dbReference type="Pfam" id="PF01807"/>
    </source>
</evidence>
<dbReference type="InterPro" id="IPR036977">
    <property type="entry name" value="DNA_primase_Znf_CHC2"/>
</dbReference>
<dbReference type="GO" id="GO:0005737">
    <property type="term" value="C:cytoplasm"/>
    <property type="evidence" value="ECO:0007669"/>
    <property type="project" value="TreeGrafter"/>
</dbReference>
<dbReference type="AlphaFoldDB" id="A0A934RTH0"/>
<accession>A0A934RTH0</accession>